<evidence type="ECO:0000313" key="3">
    <source>
        <dbReference type="EMBL" id="BAE84193.1"/>
    </source>
</evidence>
<dbReference type="STRING" id="138119.DSY2404"/>
<gene>
    <name evidence="3" type="ordered locus">DSY2404</name>
</gene>
<evidence type="ECO:0000313" key="4">
    <source>
        <dbReference type="Proteomes" id="UP000001946"/>
    </source>
</evidence>
<dbReference type="AlphaFoldDB" id="Q24UU9"/>
<protein>
    <submittedName>
        <fullName evidence="3">Uncharacterized protein</fullName>
    </submittedName>
</protein>
<keyword evidence="2" id="KW-0472">Membrane</keyword>
<keyword evidence="1" id="KW-0175">Coiled coil</keyword>
<keyword evidence="2" id="KW-0812">Transmembrane</keyword>
<feature type="transmembrane region" description="Helical" evidence="2">
    <location>
        <begin position="21"/>
        <end position="40"/>
    </location>
</feature>
<sequence>MMPKEMNPGSGKSMNKESKQLILLLTLITAGLIYGYYTYLFTPKLADIQSLKQFLQERQSRYALLLGYKEKNASLYGEVAQLEAKYHNLKEQIPQEIDKPKLLIDLYTLAKINQVQPQTVTFGSLQTTDSYVTQSLTFSCLGTQQGIINMINDIQLSEDQRFTLESLNFTNDKGIFSGEINLIAYASTIKQIPEELVNKNGIPESSDWEQFIGTP</sequence>
<dbReference type="EMBL" id="AP008230">
    <property type="protein sequence ID" value="BAE84193.1"/>
    <property type="molecule type" value="Genomic_DNA"/>
</dbReference>
<dbReference type="eggNOG" id="ENOG5033KGT">
    <property type="taxonomic scope" value="Bacteria"/>
</dbReference>
<dbReference type="HOGENOM" id="CLU_105791_0_0_9"/>
<organism evidence="3 4">
    <name type="scientific">Desulfitobacterium hafniense (strain Y51)</name>
    <dbReference type="NCBI Taxonomy" id="138119"/>
    <lineage>
        <taxon>Bacteria</taxon>
        <taxon>Bacillati</taxon>
        <taxon>Bacillota</taxon>
        <taxon>Clostridia</taxon>
        <taxon>Eubacteriales</taxon>
        <taxon>Desulfitobacteriaceae</taxon>
        <taxon>Desulfitobacterium</taxon>
    </lineage>
</organism>
<proteinExistence type="predicted"/>
<evidence type="ECO:0000256" key="2">
    <source>
        <dbReference type="SAM" id="Phobius"/>
    </source>
</evidence>
<keyword evidence="2" id="KW-1133">Transmembrane helix</keyword>
<keyword evidence="4" id="KW-1185">Reference proteome</keyword>
<reference evidence="3 4" key="1">
    <citation type="journal article" date="2006" name="J. Bacteriol.">
        <title>Complete genome sequence of the dehalorespiring bacterium Desulfitobacterium hafniense Y51 and comparison with Dehalococcoides ethenogenes 195.</title>
        <authorList>
            <person name="Nonaka H."/>
            <person name="Keresztes G."/>
            <person name="Shinoda Y."/>
            <person name="Ikenaga Y."/>
            <person name="Abe M."/>
            <person name="Naito K."/>
            <person name="Inatomi K."/>
            <person name="Furukawa K."/>
            <person name="Inui M."/>
            <person name="Yukawa H."/>
        </authorList>
    </citation>
    <scope>NUCLEOTIDE SEQUENCE [LARGE SCALE GENOMIC DNA]</scope>
    <source>
        <strain evidence="3 4">Y51</strain>
    </source>
</reference>
<evidence type="ECO:0000256" key="1">
    <source>
        <dbReference type="SAM" id="Coils"/>
    </source>
</evidence>
<dbReference type="KEGG" id="dsy:DSY2404"/>
<dbReference type="Proteomes" id="UP000001946">
    <property type="component" value="Chromosome"/>
</dbReference>
<name>Q24UU9_DESHY</name>
<feature type="coiled-coil region" evidence="1">
    <location>
        <begin position="72"/>
        <end position="99"/>
    </location>
</feature>
<accession>Q24UU9</accession>